<protein>
    <submittedName>
        <fullName evidence="2">Uncharacterized protein</fullName>
    </submittedName>
</protein>
<dbReference type="EMBL" id="JAHUTI010010084">
    <property type="protein sequence ID" value="MED6234988.1"/>
    <property type="molecule type" value="Genomic_DNA"/>
</dbReference>
<evidence type="ECO:0000313" key="2">
    <source>
        <dbReference type="EMBL" id="MED6234988.1"/>
    </source>
</evidence>
<gene>
    <name evidence="2" type="ORF">ATANTOWER_011440</name>
</gene>
<feature type="region of interest" description="Disordered" evidence="1">
    <location>
        <begin position="1"/>
        <end position="92"/>
    </location>
</feature>
<comment type="caution">
    <text evidence="2">The sequence shown here is derived from an EMBL/GenBank/DDBJ whole genome shotgun (WGS) entry which is preliminary data.</text>
</comment>
<proteinExistence type="predicted"/>
<evidence type="ECO:0000313" key="3">
    <source>
        <dbReference type="Proteomes" id="UP001345963"/>
    </source>
</evidence>
<dbReference type="Proteomes" id="UP001345963">
    <property type="component" value="Unassembled WGS sequence"/>
</dbReference>
<sequence>SSGESQGNHPAATVQKPQGAAATSPQTPPAAFYARAGTEIQGNPSDPERAEMPASAPDNPQDPNPNPSPDPDQAARSLAWPPTPDGKLLSHSNVSEHHRMLILLNLGYNKDNPNKCKMQFSNDDFIYLGKKPMRKSNCHLN</sequence>
<reference evidence="2 3" key="1">
    <citation type="submission" date="2021-07" db="EMBL/GenBank/DDBJ databases">
        <authorList>
            <person name="Palmer J.M."/>
        </authorList>
    </citation>
    <scope>NUCLEOTIDE SEQUENCE [LARGE SCALE GENOMIC DNA]</scope>
    <source>
        <strain evidence="2 3">AT_MEX2019</strain>
        <tissue evidence="2">Muscle</tissue>
    </source>
</reference>
<name>A0ABU7ABD7_9TELE</name>
<keyword evidence="3" id="KW-1185">Reference proteome</keyword>
<accession>A0ABU7ABD7</accession>
<feature type="compositionally biased region" description="Low complexity" evidence="1">
    <location>
        <begin position="17"/>
        <end position="31"/>
    </location>
</feature>
<evidence type="ECO:0000256" key="1">
    <source>
        <dbReference type="SAM" id="MobiDB-lite"/>
    </source>
</evidence>
<organism evidence="2 3">
    <name type="scientific">Ataeniobius toweri</name>
    <dbReference type="NCBI Taxonomy" id="208326"/>
    <lineage>
        <taxon>Eukaryota</taxon>
        <taxon>Metazoa</taxon>
        <taxon>Chordata</taxon>
        <taxon>Craniata</taxon>
        <taxon>Vertebrata</taxon>
        <taxon>Euteleostomi</taxon>
        <taxon>Actinopterygii</taxon>
        <taxon>Neopterygii</taxon>
        <taxon>Teleostei</taxon>
        <taxon>Neoteleostei</taxon>
        <taxon>Acanthomorphata</taxon>
        <taxon>Ovalentaria</taxon>
        <taxon>Atherinomorphae</taxon>
        <taxon>Cyprinodontiformes</taxon>
        <taxon>Goodeidae</taxon>
        <taxon>Ataeniobius</taxon>
    </lineage>
</organism>
<feature type="non-terminal residue" evidence="2">
    <location>
        <position position="1"/>
    </location>
</feature>
<feature type="compositionally biased region" description="Pro residues" evidence="1">
    <location>
        <begin position="60"/>
        <end position="70"/>
    </location>
</feature>